<keyword evidence="3" id="KW-1185">Reference proteome</keyword>
<dbReference type="GeneID" id="28995782"/>
<name>A0A163B7X4_PHYB8</name>
<reference evidence="3" key="1">
    <citation type="submission" date="2015-06" db="EMBL/GenBank/DDBJ databases">
        <title>Expansion of signal transduction pathways in fungi by whole-genome duplication.</title>
        <authorList>
            <consortium name="DOE Joint Genome Institute"/>
            <person name="Corrochano L.M."/>
            <person name="Kuo A."/>
            <person name="Marcet-Houben M."/>
            <person name="Polaino S."/>
            <person name="Salamov A."/>
            <person name="Villalobos J.M."/>
            <person name="Alvarez M.I."/>
            <person name="Avalos J."/>
            <person name="Benito E.P."/>
            <person name="Benoit I."/>
            <person name="Burger G."/>
            <person name="Camino L.P."/>
            <person name="Canovas D."/>
            <person name="Cerda-Olmedo E."/>
            <person name="Cheng J.-F."/>
            <person name="Dominguez A."/>
            <person name="Elias M."/>
            <person name="Eslava A.P."/>
            <person name="Glaser F."/>
            <person name="Grimwood J."/>
            <person name="Gutierrez G."/>
            <person name="Heitman J."/>
            <person name="Henrissat B."/>
            <person name="Iturriaga E.A."/>
            <person name="Lang B.F."/>
            <person name="Lavin J.L."/>
            <person name="Lee S."/>
            <person name="Li W."/>
            <person name="Lindquist E."/>
            <person name="Lopez-Garcia S."/>
            <person name="Luque E.M."/>
            <person name="Marcos A.T."/>
            <person name="Martin J."/>
            <person name="McCluskey K."/>
            <person name="Medina H.R."/>
            <person name="Miralles-Duran A."/>
            <person name="Miyazaki A."/>
            <person name="Munoz-Torres E."/>
            <person name="Oguiza J.A."/>
            <person name="Ohm R."/>
            <person name="Olmedo M."/>
            <person name="Orejas M."/>
            <person name="Ortiz-Castellanos L."/>
            <person name="Pisabarro A.G."/>
            <person name="Rodriguez-Romero J."/>
            <person name="Ruiz-Herrera J."/>
            <person name="Ruiz-Vazquez R."/>
            <person name="Sanz C."/>
            <person name="Schackwitz W."/>
            <person name="Schmutz J."/>
            <person name="Shahriari M."/>
            <person name="Shelest E."/>
            <person name="Silva-Franco F."/>
            <person name="Soanes D."/>
            <person name="Syed K."/>
            <person name="Tagua V.G."/>
            <person name="Talbot N.J."/>
            <person name="Thon M."/>
            <person name="De vries R.P."/>
            <person name="Wiebenga A."/>
            <person name="Yadav J.S."/>
            <person name="Braun E.L."/>
            <person name="Baker S."/>
            <person name="Garre V."/>
            <person name="Horwitz B."/>
            <person name="Torres-Martinez S."/>
            <person name="Idnurm A."/>
            <person name="Herrera-Estrella A."/>
            <person name="Gabaldon T."/>
            <person name="Grigoriev I.V."/>
        </authorList>
    </citation>
    <scope>NUCLEOTIDE SEQUENCE [LARGE SCALE GENOMIC DNA]</scope>
    <source>
        <strain evidence="3">NRRL 1555(-)</strain>
    </source>
</reference>
<organism evidence="2 3">
    <name type="scientific">Phycomyces blakesleeanus (strain ATCC 8743b / DSM 1359 / FGSC 10004 / NBRC 33097 / NRRL 1555)</name>
    <dbReference type="NCBI Taxonomy" id="763407"/>
    <lineage>
        <taxon>Eukaryota</taxon>
        <taxon>Fungi</taxon>
        <taxon>Fungi incertae sedis</taxon>
        <taxon>Mucoromycota</taxon>
        <taxon>Mucoromycotina</taxon>
        <taxon>Mucoromycetes</taxon>
        <taxon>Mucorales</taxon>
        <taxon>Phycomycetaceae</taxon>
        <taxon>Phycomyces</taxon>
    </lineage>
</organism>
<evidence type="ECO:0000256" key="1">
    <source>
        <dbReference type="SAM" id="Phobius"/>
    </source>
</evidence>
<accession>A0A163B7X4</accession>
<proteinExistence type="predicted"/>
<protein>
    <submittedName>
        <fullName evidence="2">Uncharacterized protein</fullName>
    </submittedName>
</protein>
<dbReference type="Proteomes" id="UP000077315">
    <property type="component" value="Unassembled WGS sequence"/>
</dbReference>
<keyword evidence="1" id="KW-0812">Transmembrane</keyword>
<dbReference type="RefSeq" id="XP_018296771.1">
    <property type="nucleotide sequence ID" value="XM_018434876.1"/>
</dbReference>
<dbReference type="AlphaFoldDB" id="A0A163B7X4"/>
<dbReference type="VEuPathDB" id="FungiDB:PHYBLDRAFT_163823"/>
<feature type="transmembrane region" description="Helical" evidence="1">
    <location>
        <begin position="18"/>
        <end position="40"/>
    </location>
</feature>
<gene>
    <name evidence="2" type="ORF">PHYBLDRAFT_163823</name>
</gene>
<dbReference type="EMBL" id="KV440973">
    <property type="protein sequence ID" value="OAD78731.1"/>
    <property type="molecule type" value="Genomic_DNA"/>
</dbReference>
<evidence type="ECO:0000313" key="2">
    <source>
        <dbReference type="EMBL" id="OAD78731.1"/>
    </source>
</evidence>
<keyword evidence="1" id="KW-0472">Membrane</keyword>
<keyword evidence="1" id="KW-1133">Transmembrane helix</keyword>
<dbReference type="InParanoid" id="A0A163B7X4"/>
<evidence type="ECO:0000313" key="3">
    <source>
        <dbReference type="Proteomes" id="UP000077315"/>
    </source>
</evidence>
<sequence length="104" mass="12121">MKIVTQCVKYLVTTDTLLYGQMLYVAALLTYSFNTVVAYARKSTVVVHNKLYFGHLKKQWRVNREALSCMNEENMIIRGHAKPVYVDYYPLSYNLYQCVPGIEQ</sequence>